<feature type="transmembrane region" description="Helical" evidence="7">
    <location>
        <begin position="82"/>
        <end position="101"/>
    </location>
</feature>
<dbReference type="InterPro" id="IPR002010">
    <property type="entry name" value="T3SS_IM_R"/>
</dbReference>
<keyword evidence="5 7" id="KW-1133">Transmembrane helix</keyword>
<keyword evidence="6 7" id="KW-0472">Membrane</keyword>
<sequence length="259" mass="27429">MVAFVLNHYPLYLLVLLRVVAFVATSPLMSIRLWPAWAKLGLAAFTALWIAPDLTSAHPPDPLADAGRFVDMALRETVTGMWLGLIATAVVAALTIAGQLFDLQIGFASGALLDPVGGQMSGVTGNLLSTLFSLYFLGLNGLDGLVLACMNSYRFVGLGALRLPDGAWSAWARLMDAVMALSVQVCAPLVAALLLTDITFALLSRAVPQMNVFVVGLPAKLFVGLGLFVAVLPGVVDLFGSVFAHLFAQLDESLRWLGG</sequence>
<dbReference type="Pfam" id="PF01311">
    <property type="entry name" value="Bac_export_1"/>
    <property type="match status" value="1"/>
</dbReference>
<comment type="subcellular location">
    <subcellularLocation>
        <location evidence="1">Cell membrane</location>
        <topology evidence="1">Multi-pass membrane protein</topology>
    </subcellularLocation>
</comment>
<evidence type="ECO:0000256" key="3">
    <source>
        <dbReference type="ARBA" id="ARBA00022475"/>
    </source>
</evidence>
<keyword evidence="8" id="KW-0282">Flagellum</keyword>
<keyword evidence="8" id="KW-0966">Cell projection</keyword>
<evidence type="ECO:0000313" key="9">
    <source>
        <dbReference type="Proteomes" id="UP000183508"/>
    </source>
</evidence>
<evidence type="ECO:0000256" key="6">
    <source>
        <dbReference type="ARBA" id="ARBA00023136"/>
    </source>
</evidence>
<protein>
    <submittedName>
        <fullName evidence="8">Flagellar biosynthetic protein FliR</fullName>
    </submittedName>
</protein>
<comment type="similarity">
    <text evidence="2">Belongs to the FliR/MopE/SpaR family.</text>
</comment>
<dbReference type="EMBL" id="FPBV01000007">
    <property type="protein sequence ID" value="SFU75340.1"/>
    <property type="molecule type" value="Genomic_DNA"/>
</dbReference>
<evidence type="ECO:0000256" key="2">
    <source>
        <dbReference type="ARBA" id="ARBA00009772"/>
    </source>
</evidence>
<keyword evidence="4 7" id="KW-0812">Transmembrane</keyword>
<dbReference type="STRING" id="392015.SAMN05421543_10751"/>
<dbReference type="AlphaFoldDB" id="A0A1I7IQW9"/>
<evidence type="ECO:0000256" key="7">
    <source>
        <dbReference type="SAM" id="Phobius"/>
    </source>
</evidence>
<evidence type="ECO:0000256" key="1">
    <source>
        <dbReference type="ARBA" id="ARBA00004651"/>
    </source>
</evidence>
<feature type="transmembrane region" description="Helical" evidence="7">
    <location>
        <begin position="134"/>
        <end position="156"/>
    </location>
</feature>
<dbReference type="RefSeq" id="WP_074951340.1">
    <property type="nucleotide sequence ID" value="NZ_FPBV01000007.1"/>
</dbReference>
<feature type="transmembrane region" description="Helical" evidence="7">
    <location>
        <begin position="12"/>
        <end position="31"/>
    </location>
</feature>
<dbReference type="Proteomes" id="UP000183508">
    <property type="component" value="Unassembled WGS sequence"/>
</dbReference>
<dbReference type="PANTHER" id="PTHR30065">
    <property type="entry name" value="FLAGELLAR BIOSYNTHETIC PROTEIN FLIR"/>
    <property type="match status" value="1"/>
</dbReference>
<evidence type="ECO:0000256" key="5">
    <source>
        <dbReference type="ARBA" id="ARBA00022989"/>
    </source>
</evidence>
<dbReference type="PRINTS" id="PR00953">
    <property type="entry name" value="TYPE3IMRPROT"/>
</dbReference>
<keyword evidence="8" id="KW-0969">Cilium</keyword>
<dbReference type="GO" id="GO:0005886">
    <property type="term" value="C:plasma membrane"/>
    <property type="evidence" value="ECO:0007669"/>
    <property type="project" value="UniProtKB-SubCell"/>
</dbReference>
<accession>A0A1I7IQW9</accession>
<name>A0A1I7IQW9_9BACL</name>
<gene>
    <name evidence="8" type="ORF">SAMN05421543_10751</name>
</gene>
<dbReference type="PANTHER" id="PTHR30065:SF1">
    <property type="entry name" value="SURFACE PRESENTATION OF ANTIGENS PROTEIN SPAR"/>
    <property type="match status" value="1"/>
</dbReference>
<evidence type="ECO:0000256" key="4">
    <source>
        <dbReference type="ARBA" id="ARBA00022692"/>
    </source>
</evidence>
<organism evidence="8 9">
    <name type="scientific">Alicyclobacillus macrosporangiidus</name>
    <dbReference type="NCBI Taxonomy" id="392015"/>
    <lineage>
        <taxon>Bacteria</taxon>
        <taxon>Bacillati</taxon>
        <taxon>Bacillota</taxon>
        <taxon>Bacilli</taxon>
        <taxon>Bacillales</taxon>
        <taxon>Alicyclobacillaceae</taxon>
        <taxon>Alicyclobacillus</taxon>
    </lineage>
</organism>
<reference evidence="9" key="1">
    <citation type="submission" date="2016-10" db="EMBL/GenBank/DDBJ databases">
        <authorList>
            <person name="Varghese N."/>
        </authorList>
    </citation>
    <scope>NUCLEOTIDE SEQUENCE [LARGE SCALE GENOMIC DNA]</scope>
    <source>
        <strain evidence="9">DSM 17980</strain>
    </source>
</reference>
<evidence type="ECO:0000313" key="8">
    <source>
        <dbReference type="EMBL" id="SFU75340.1"/>
    </source>
</evidence>
<proteinExistence type="inferred from homology"/>
<feature type="transmembrane region" description="Helical" evidence="7">
    <location>
        <begin position="177"/>
        <end position="202"/>
    </location>
</feature>
<dbReference type="eggNOG" id="COG1684">
    <property type="taxonomic scope" value="Bacteria"/>
</dbReference>
<dbReference type="OrthoDB" id="9807748at2"/>
<keyword evidence="3" id="KW-1003">Cell membrane</keyword>
<dbReference type="GO" id="GO:0006605">
    <property type="term" value="P:protein targeting"/>
    <property type="evidence" value="ECO:0007669"/>
    <property type="project" value="InterPro"/>
</dbReference>
<keyword evidence="9" id="KW-1185">Reference proteome</keyword>